<organism evidence="2 3">
    <name type="scientific">Trematosphaeria pertusa</name>
    <dbReference type="NCBI Taxonomy" id="390896"/>
    <lineage>
        <taxon>Eukaryota</taxon>
        <taxon>Fungi</taxon>
        <taxon>Dikarya</taxon>
        <taxon>Ascomycota</taxon>
        <taxon>Pezizomycotina</taxon>
        <taxon>Dothideomycetes</taxon>
        <taxon>Pleosporomycetidae</taxon>
        <taxon>Pleosporales</taxon>
        <taxon>Massarineae</taxon>
        <taxon>Trematosphaeriaceae</taxon>
        <taxon>Trematosphaeria</taxon>
    </lineage>
</organism>
<dbReference type="GeneID" id="54573186"/>
<evidence type="ECO:0000256" key="1">
    <source>
        <dbReference type="SAM" id="MobiDB-lite"/>
    </source>
</evidence>
<gene>
    <name evidence="2" type="ORF">BU26DRAFT_143410</name>
</gene>
<accession>A0A6A6IZV4</accession>
<dbReference type="EMBL" id="ML987190">
    <property type="protein sequence ID" value="KAF2254683.1"/>
    <property type="molecule type" value="Genomic_DNA"/>
</dbReference>
<protein>
    <submittedName>
        <fullName evidence="2">Uncharacterized protein</fullName>
    </submittedName>
</protein>
<keyword evidence="3" id="KW-1185">Reference proteome</keyword>
<sequence length="210" mass="22376">MALGVPTSQALPRAELVCVSVVGRFEAAMKPGIGVAQTPRRKSGTWWGNRSRRTGNDVQEGAGRKAGADLLVGRGRWDLHLGSHCKNGGPGGKKWVRGGEVAAGSGGMHAGLEALKQDQPNPNPRLSSALVLAQASLKCSTLACPLVMPRVGSGQERDYKHIADYGLFRVLSDVLRLLLPCRHMAPLYLKTIRHIPTPITLYASKGAAKT</sequence>
<dbReference type="Proteomes" id="UP000800094">
    <property type="component" value="Unassembled WGS sequence"/>
</dbReference>
<evidence type="ECO:0000313" key="3">
    <source>
        <dbReference type="Proteomes" id="UP000800094"/>
    </source>
</evidence>
<evidence type="ECO:0000313" key="2">
    <source>
        <dbReference type="EMBL" id="KAF2254683.1"/>
    </source>
</evidence>
<feature type="region of interest" description="Disordered" evidence="1">
    <location>
        <begin position="36"/>
        <end position="61"/>
    </location>
</feature>
<reference evidence="2" key="1">
    <citation type="journal article" date="2020" name="Stud. Mycol.">
        <title>101 Dothideomycetes genomes: a test case for predicting lifestyles and emergence of pathogens.</title>
        <authorList>
            <person name="Haridas S."/>
            <person name="Albert R."/>
            <person name="Binder M."/>
            <person name="Bloem J."/>
            <person name="Labutti K."/>
            <person name="Salamov A."/>
            <person name="Andreopoulos B."/>
            <person name="Baker S."/>
            <person name="Barry K."/>
            <person name="Bills G."/>
            <person name="Bluhm B."/>
            <person name="Cannon C."/>
            <person name="Castanera R."/>
            <person name="Culley D."/>
            <person name="Daum C."/>
            <person name="Ezra D."/>
            <person name="Gonzalez J."/>
            <person name="Henrissat B."/>
            <person name="Kuo A."/>
            <person name="Liang C."/>
            <person name="Lipzen A."/>
            <person name="Lutzoni F."/>
            <person name="Magnuson J."/>
            <person name="Mondo S."/>
            <person name="Nolan M."/>
            <person name="Ohm R."/>
            <person name="Pangilinan J."/>
            <person name="Park H.-J."/>
            <person name="Ramirez L."/>
            <person name="Alfaro M."/>
            <person name="Sun H."/>
            <person name="Tritt A."/>
            <person name="Yoshinaga Y."/>
            <person name="Zwiers L.-H."/>
            <person name="Turgeon B."/>
            <person name="Goodwin S."/>
            <person name="Spatafora J."/>
            <person name="Crous P."/>
            <person name="Grigoriev I."/>
        </authorList>
    </citation>
    <scope>NUCLEOTIDE SEQUENCE</scope>
    <source>
        <strain evidence="2">CBS 122368</strain>
    </source>
</reference>
<proteinExistence type="predicted"/>
<name>A0A6A6IZV4_9PLEO</name>
<dbReference type="AlphaFoldDB" id="A0A6A6IZV4"/>
<dbReference type="RefSeq" id="XP_033689687.1">
    <property type="nucleotide sequence ID" value="XM_033819856.1"/>
</dbReference>